<dbReference type="InterPro" id="IPR050987">
    <property type="entry name" value="AtrR-like"/>
</dbReference>
<dbReference type="GO" id="GO:0008270">
    <property type="term" value="F:zinc ion binding"/>
    <property type="evidence" value="ECO:0007669"/>
    <property type="project" value="InterPro"/>
</dbReference>
<evidence type="ECO:0000313" key="6">
    <source>
        <dbReference type="Proteomes" id="UP000320762"/>
    </source>
</evidence>
<proteinExistence type="predicted"/>
<dbReference type="AlphaFoldDB" id="A0A550CIQ3"/>
<dbReference type="GO" id="GO:0003677">
    <property type="term" value="F:DNA binding"/>
    <property type="evidence" value="ECO:0007669"/>
    <property type="project" value="InterPro"/>
</dbReference>
<dbReference type="SUPFAM" id="SSF57701">
    <property type="entry name" value="Zn2/Cys6 DNA-binding domain"/>
    <property type="match status" value="1"/>
</dbReference>
<accession>A0A550CIQ3</accession>
<dbReference type="OrthoDB" id="4456959at2759"/>
<keyword evidence="6" id="KW-1185">Reference proteome</keyword>
<evidence type="ECO:0000259" key="4">
    <source>
        <dbReference type="PROSITE" id="PS50048"/>
    </source>
</evidence>
<evidence type="ECO:0000256" key="1">
    <source>
        <dbReference type="ARBA" id="ARBA00022723"/>
    </source>
</evidence>
<feature type="domain" description="Zn(2)-C6 fungal-type" evidence="4">
    <location>
        <begin position="26"/>
        <end position="59"/>
    </location>
</feature>
<sequence>MSSNEDDFRDGADDGQDYKKRRVQRACDQCRRKKIRCDGLQSNAQPCSNCSAYGYQCTYVQTAKRRGPPKSYVESLENRLEKMEKLLRQLCPDADFSHELGDDVARDHWANKPPPPLDPSPLVGPGTEQVVNINPATSLIRTSRETQSLMARTDEPLPGDNDYSSLQMTEQMKRLKLDQHDIRFFGRSSGAMLVQAAVDLKGQMTSSTPEDFWERGMLGSRRPEFWQLHPWESDIMSFAEHPRYTFPEDDLLYSMVDLYFKELNVYTPLLHRPTFIAQITARRHLHDESFAPIVLLVCAIGARFSKDPRVLLDGTTHTHSAGWKWFNQVQLVKRSMFTPPTLHDLQFYVVRLPNTLFIIQSLMGQLSVVFLQATSAPQACWTMIGVAVRMAQDVGAHRRRVSNKPPTIEDELWKRAFWVIVYMDRACSSALGRPCATQEEDFDLEYPIECDDEYWDHPDPNKAWKQPTGRPSVVTHFKCLLQLNELLAICLRTIYSINKSKILLGFVGQKWEQQIVAELDSALNKWVDSIPDHLRWDPNREDDIFFNQSVSLYASYYHVQILIHRPFIPSPRKPSPLSFPSLAICANAARSCIHIVDIHLRRTGAAEPETSTAIFTAGIVLLLNIWGGKRSGLSTDPNKEMADVHKAMRCLKSIEDGWHTSGRLWDILYELASVGDLALPKLSPGPQKKRERDTDSPIPPTNHPSPSDASAEVPRVYAGTRRVSKETNLMSSSVGASQNSHFYNLPLHSEELGRLPLHGQVSFFTQPEQPAAAADYQPWYGQVQAPTANNRASGGSMSGSYAMDDSAFYGQMGPALNGPYNAGPAQPTGDHTPLPAHMSSGIDTDTMAMWSHAPPGFEMNDWGAYLTNELNHGMPPLPP</sequence>
<dbReference type="GO" id="GO:0000981">
    <property type="term" value="F:DNA-binding transcription factor activity, RNA polymerase II-specific"/>
    <property type="evidence" value="ECO:0007669"/>
    <property type="project" value="InterPro"/>
</dbReference>
<dbReference type="STRING" id="97359.A0A550CIQ3"/>
<reference evidence="5 6" key="1">
    <citation type="journal article" date="2019" name="New Phytol.">
        <title>Comparative genomics reveals unique wood-decay strategies and fruiting body development in the Schizophyllaceae.</title>
        <authorList>
            <person name="Almasi E."/>
            <person name="Sahu N."/>
            <person name="Krizsan K."/>
            <person name="Balint B."/>
            <person name="Kovacs G.M."/>
            <person name="Kiss B."/>
            <person name="Cseklye J."/>
            <person name="Drula E."/>
            <person name="Henrissat B."/>
            <person name="Nagy I."/>
            <person name="Chovatia M."/>
            <person name="Adam C."/>
            <person name="LaButti K."/>
            <person name="Lipzen A."/>
            <person name="Riley R."/>
            <person name="Grigoriev I.V."/>
            <person name="Nagy L.G."/>
        </authorList>
    </citation>
    <scope>NUCLEOTIDE SEQUENCE [LARGE SCALE GENOMIC DNA]</scope>
    <source>
        <strain evidence="5 6">NL-1724</strain>
    </source>
</reference>
<evidence type="ECO:0000256" key="2">
    <source>
        <dbReference type="ARBA" id="ARBA00023242"/>
    </source>
</evidence>
<dbReference type="InterPro" id="IPR001138">
    <property type="entry name" value="Zn2Cys6_DnaBD"/>
</dbReference>
<feature type="compositionally biased region" description="Basic and acidic residues" evidence="3">
    <location>
        <begin position="9"/>
        <end position="18"/>
    </location>
</feature>
<dbReference type="PANTHER" id="PTHR46910:SF38">
    <property type="entry name" value="ZN(2)-C6 FUNGAL-TYPE DOMAIN-CONTAINING PROTEIN"/>
    <property type="match status" value="1"/>
</dbReference>
<organism evidence="5 6">
    <name type="scientific">Schizophyllum amplum</name>
    <dbReference type="NCBI Taxonomy" id="97359"/>
    <lineage>
        <taxon>Eukaryota</taxon>
        <taxon>Fungi</taxon>
        <taxon>Dikarya</taxon>
        <taxon>Basidiomycota</taxon>
        <taxon>Agaricomycotina</taxon>
        <taxon>Agaricomycetes</taxon>
        <taxon>Agaricomycetidae</taxon>
        <taxon>Agaricales</taxon>
        <taxon>Schizophyllaceae</taxon>
        <taxon>Schizophyllum</taxon>
    </lineage>
</organism>
<dbReference type="GO" id="GO:0006351">
    <property type="term" value="P:DNA-templated transcription"/>
    <property type="evidence" value="ECO:0007669"/>
    <property type="project" value="InterPro"/>
</dbReference>
<dbReference type="InterPro" id="IPR036864">
    <property type="entry name" value="Zn2-C6_fun-type_DNA-bd_sf"/>
</dbReference>
<dbReference type="PRINTS" id="PR00054">
    <property type="entry name" value="FUNGALZNCYS"/>
</dbReference>
<dbReference type="CDD" id="cd15486">
    <property type="entry name" value="ZIP_Sip4"/>
    <property type="match status" value="1"/>
</dbReference>
<protein>
    <submittedName>
        <fullName evidence="5">Fungal-specific transcription factor domain-containing protein</fullName>
    </submittedName>
</protein>
<dbReference type="SMART" id="SM00066">
    <property type="entry name" value="GAL4"/>
    <property type="match status" value="1"/>
</dbReference>
<dbReference type="EMBL" id="VDMD01000006">
    <property type="protein sequence ID" value="TRM64701.1"/>
    <property type="molecule type" value="Genomic_DNA"/>
</dbReference>
<dbReference type="Pfam" id="PF04082">
    <property type="entry name" value="Fungal_trans"/>
    <property type="match status" value="1"/>
</dbReference>
<dbReference type="Gene3D" id="4.10.240.10">
    <property type="entry name" value="Zn(2)-C6 fungal-type DNA-binding domain"/>
    <property type="match status" value="1"/>
</dbReference>
<evidence type="ECO:0000313" key="5">
    <source>
        <dbReference type="EMBL" id="TRM64701.1"/>
    </source>
</evidence>
<gene>
    <name evidence="5" type="ORF">BD626DRAFT_628836</name>
</gene>
<dbReference type="Pfam" id="PF00172">
    <property type="entry name" value="Zn_clus"/>
    <property type="match status" value="1"/>
</dbReference>
<dbReference type="PROSITE" id="PS50048">
    <property type="entry name" value="ZN2_CY6_FUNGAL_2"/>
    <property type="match status" value="1"/>
</dbReference>
<dbReference type="Proteomes" id="UP000320762">
    <property type="component" value="Unassembled WGS sequence"/>
</dbReference>
<dbReference type="PROSITE" id="PS00463">
    <property type="entry name" value="ZN2_CY6_FUNGAL_1"/>
    <property type="match status" value="1"/>
</dbReference>
<comment type="caution">
    <text evidence="5">The sequence shown here is derived from an EMBL/GenBank/DDBJ whole genome shotgun (WGS) entry which is preliminary data.</text>
</comment>
<name>A0A550CIQ3_9AGAR</name>
<dbReference type="InterPro" id="IPR020448">
    <property type="entry name" value="Maltose_ferment_reg_DNA-bd"/>
</dbReference>
<feature type="region of interest" description="Disordered" evidence="3">
    <location>
        <begin position="1"/>
        <end position="25"/>
    </location>
</feature>
<dbReference type="GO" id="GO:0005634">
    <property type="term" value="C:nucleus"/>
    <property type="evidence" value="ECO:0007669"/>
    <property type="project" value="InterPro"/>
</dbReference>
<feature type="region of interest" description="Disordered" evidence="3">
    <location>
        <begin position="680"/>
        <end position="714"/>
    </location>
</feature>
<keyword evidence="2" id="KW-0539">Nucleus</keyword>
<dbReference type="CDD" id="cd12148">
    <property type="entry name" value="fungal_TF_MHR"/>
    <property type="match status" value="1"/>
</dbReference>
<dbReference type="InterPro" id="IPR007219">
    <property type="entry name" value="XnlR_reg_dom"/>
</dbReference>
<dbReference type="PANTHER" id="PTHR46910">
    <property type="entry name" value="TRANSCRIPTION FACTOR PDR1"/>
    <property type="match status" value="1"/>
</dbReference>
<keyword evidence="1" id="KW-0479">Metal-binding</keyword>
<dbReference type="CDD" id="cd00067">
    <property type="entry name" value="GAL4"/>
    <property type="match status" value="1"/>
</dbReference>
<evidence type="ECO:0000256" key="3">
    <source>
        <dbReference type="SAM" id="MobiDB-lite"/>
    </source>
</evidence>
<dbReference type="SMART" id="SM00906">
    <property type="entry name" value="Fungal_trans"/>
    <property type="match status" value="1"/>
</dbReference>